<evidence type="ECO:0000313" key="9">
    <source>
        <dbReference type="EMBL" id="RYC29577.1"/>
    </source>
</evidence>
<evidence type="ECO:0000256" key="6">
    <source>
        <dbReference type="PROSITE-ProRule" id="PRU00433"/>
    </source>
</evidence>
<keyword evidence="4" id="KW-0249">Electron transport</keyword>
<dbReference type="Pfam" id="PF00034">
    <property type="entry name" value="Cytochrom_C"/>
    <property type="match status" value="1"/>
</dbReference>
<organism evidence="9 10">
    <name type="scientific">Lichenibacterium minor</name>
    <dbReference type="NCBI Taxonomy" id="2316528"/>
    <lineage>
        <taxon>Bacteria</taxon>
        <taxon>Pseudomonadati</taxon>
        <taxon>Pseudomonadota</taxon>
        <taxon>Alphaproteobacteria</taxon>
        <taxon>Hyphomicrobiales</taxon>
        <taxon>Lichenihabitantaceae</taxon>
        <taxon>Lichenibacterium</taxon>
    </lineage>
</organism>
<dbReference type="PANTHER" id="PTHR33751">
    <property type="entry name" value="CBB3-TYPE CYTOCHROME C OXIDASE SUBUNIT FIXP"/>
    <property type="match status" value="1"/>
</dbReference>
<sequence length="112" mass="11744">MNRKTTRSALLLLAVLAPTLAHADDGDPAVGRKKALQCQACHGMDGIAKIPEAANLAGQSTIYLTSALTAYKTGERKNDMMSTIAPTLSDADIADLASYYASIEITAKVPGH</sequence>
<evidence type="ECO:0000256" key="4">
    <source>
        <dbReference type="ARBA" id="ARBA00022982"/>
    </source>
</evidence>
<feature type="signal peptide" evidence="7">
    <location>
        <begin position="1"/>
        <end position="23"/>
    </location>
</feature>
<dbReference type="InterPro" id="IPR036909">
    <property type="entry name" value="Cyt_c-like_dom_sf"/>
</dbReference>
<keyword evidence="3 6" id="KW-0479">Metal-binding</keyword>
<evidence type="ECO:0000256" key="1">
    <source>
        <dbReference type="ARBA" id="ARBA00022448"/>
    </source>
</evidence>
<evidence type="ECO:0000256" key="7">
    <source>
        <dbReference type="SAM" id="SignalP"/>
    </source>
</evidence>
<dbReference type="EMBL" id="QYBB01000047">
    <property type="protein sequence ID" value="RYC29577.1"/>
    <property type="molecule type" value="Genomic_DNA"/>
</dbReference>
<gene>
    <name evidence="9" type="ORF">D3273_23325</name>
</gene>
<comment type="caution">
    <text evidence="9">The sequence shown here is derived from an EMBL/GenBank/DDBJ whole genome shotgun (WGS) entry which is preliminary data.</text>
</comment>
<feature type="domain" description="Cytochrome c" evidence="8">
    <location>
        <begin position="21"/>
        <end position="104"/>
    </location>
</feature>
<evidence type="ECO:0000259" key="8">
    <source>
        <dbReference type="PROSITE" id="PS51007"/>
    </source>
</evidence>
<keyword evidence="5 6" id="KW-0408">Iron</keyword>
<feature type="chain" id="PRO_5020358318" evidence="7">
    <location>
        <begin position="24"/>
        <end position="112"/>
    </location>
</feature>
<dbReference type="PANTHER" id="PTHR33751:SF9">
    <property type="entry name" value="CYTOCHROME C4"/>
    <property type="match status" value="1"/>
</dbReference>
<dbReference type="OrthoDB" id="9805828at2"/>
<dbReference type="Proteomes" id="UP000290759">
    <property type="component" value="Unassembled WGS sequence"/>
</dbReference>
<reference evidence="9 10" key="1">
    <citation type="submission" date="2018-12" db="EMBL/GenBank/DDBJ databases">
        <authorList>
            <person name="Grouzdev D.S."/>
            <person name="Krutkina M.S."/>
        </authorList>
    </citation>
    <scope>NUCLEOTIDE SEQUENCE [LARGE SCALE GENOMIC DNA]</scope>
    <source>
        <strain evidence="9 10">RmlP026</strain>
    </source>
</reference>
<dbReference type="GO" id="GO:0020037">
    <property type="term" value="F:heme binding"/>
    <property type="evidence" value="ECO:0007669"/>
    <property type="project" value="InterPro"/>
</dbReference>
<dbReference type="GO" id="GO:0046872">
    <property type="term" value="F:metal ion binding"/>
    <property type="evidence" value="ECO:0007669"/>
    <property type="project" value="UniProtKB-KW"/>
</dbReference>
<reference evidence="9 10" key="2">
    <citation type="submission" date="2019-02" db="EMBL/GenBank/DDBJ databases">
        <title>'Lichenibacterium ramalinii' gen. nov. sp. nov., 'Lichenibacterium minor' gen. nov. sp. nov.</title>
        <authorList>
            <person name="Pankratov T."/>
        </authorList>
    </citation>
    <scope>NUCLEOTIDE SEQUENCE [LARGE SCALE GENOMIC DNA]</scope>
    <source>
        <strain evidence="9 10">RmlP026</strain>
    </source>
</reference>
<keyword evidence="7" id="KW-0732">Signal</keyword>
<dbReference type="SUPFAM" id="SSF46626">
    <property type="entry name" value="Cytochrome c"/>
    <property type="match status" value="1"/>
</dbReference>
<dbReference type="InterPro" id="IPR009056">
    <property type="entry name" value="Cyt_c-like_dom"/>
</dbReference>
<keyword evidence="10" id="KW-1185">Reference proteome</keyword>
<evidence type="ECO:0000256" key="5">
    <source>
        <dbReference type="ARBA" id="ARBA00023004"/>
    </source>
</evidence>
<name>A0A4Q2U3V7_9HYPH</name>
<dbReference type="Gene3D" id="1.10.760.10">
    <property type="entry name" value="Cytochrome c-like domain"/>
    <property type="match status" value="1"/>
</dbReference>
<dbReference type="InterPro" id="IPR050597">
    <property type="entry name" value="Cytochrome_c_Oxidase_Subunit"/>
</dbReference>
<dbReference type="GO" id="GO:0009055">
    <property type="term" value="F:electron transfer activity"/>
    <property type="evidence" value="ECO:0007669"/>
    <property type="project" value="InterPro"/>
</dbReference>
<dbReference type="AlphaFoldDB" id="A0A4Q2U3V7"/>
<evidence type="ECO:0000256" key="3">
    <source>
        <dbReference type="ARBA" id="ARBA00022723"/>
    </source>
</evidence>
<proteinExistence type="predicted"/>
<evidence type="ECO:0000256" key="2">
    <source>
        <dbReference type="ARBA" id="ARBA00022617"/>
    </source>
</evidence>
<protein>
    <submittedName>
        <fullName evidence="9">Cytochrome c</fullName>
    </submittedName>
</protein>
<keyword evidence="2 6" id="KW-0349">Heme</keyword>
<evidence type="ECO:0000313" key="10">
    <source>
        <dbReference type="Proteomes" id="UP000290759"/>
    </source>
</evidence>
<dbReference type="PROSITE" id="PS51007">
    <property type="entry name" value="CYTC"/>
    <property type="match status" value="1"/>
</dbReference>
<accession>A0A4Q2U3V7</accession>
<dbReference type="RefSeq" id="WP_129229302.1">
    <property type="nucleotide sequence ID" value="NZ_QYBB01000047.1"/>
</dbReference>
<keyword evidence="1" id="KW-0813">Transport</keyword>